<sequence>MVRGRAGDLCEALIALIKGRQLTLFNILVRGRYRWMRNVPHMFIYSISHCFDGNKRQENFLLPDYIRSQEASVANQRLFYIKLTSREGEEEWKEKNGKQNGAWGQNRIMLSPQESISI</sequence>
<name>A0AAV4R6W5_CAEEX</name>
<dbReference type="Proteomes" id="UP001054945">
    <property type="component" value="Unassembled WGS sequence"/>
</dbReference>
<dbReference type="AlphaFoldDB" id="A0AAV4R6W5"/>
<dbReference type="EMBL" id="BPLR01007316">
    <property type="protein sequence ID" value="GIY15995.1"/>
    <property type="molecule type" value="Genomic_DNA"/>
</dbReference>
<keyword evidence="2" id="KW-1185">Reference proteome</keyword>
<accession>A0AAV4R6W5</accession>
<protein>
    <recommendedName>
        <fullName evidence="3">Ycf15</fullName>
    </recommendedName>
</protein>
<evidence type="ECO:0008006" key="3">
    <source>
        <dbReference type="Google" id="ProtNLM"/>
    </source>
</evidence>
<gene>
    <name evidence="1" type="ORF">CEXT_777911</name>
</gene>
<comment type="caution">
    <text evidence="1">The sequence shown here is derived from an EMBL/GenBank/DDBJ whole genome shotgun (WGS) entry which is preliminary data.</text>
</comment>
<reference evidence="1 2" key="1">
    <citation type="submission" date="2021-06" db="EMBL/GenBank/DDBJ databases">
        <title>Caerostris extrusa draft genome.</title>
        <authorList>
            <person name="Kono N."/>
            <person name="Arakawa K."/>
        </authorList>
    </citation>
    <scope>NUCLEOTIDE SEQUENCE [LARGE SCALE GENOMIC DNA]</scope>
</reference>
<evidence type="ECO:0000313" key="1">
    <source>
        <dbReference type="EMBL" id="GIY15995.1"/>
    </source>
</evidence>
<organism evidence="1 2">
    <name type="scientific">Caerostris extrusa</name>
    <name type="common">Bark spider</name>
    <name type="synonym">Caerostris bankana</name>
    <dbReference type="NCBI Taxonomy" id="172846"/>
    <lineage>
        <taxon>Eukaryota</taxon>
        <taxon>Metazoa</taxon>
        <taxon>Ecdysozoa</taxon>
        <taxon>Arthropoda</taxon>
        <taxon>Chelicerata</taxon>
        <taxon>Arachnida</taxon>
        <taxon>Araneae</taxon>
        <taxon>Araneomorphae</taxon>
        <taxon>Entelegynae</taxon>
        <taxon>Araneoidea</taxon>
        <taxon>Araneidae</taxon>
        <taxon>Caerostris</taxon>
    </lineage>
</organism>
<evidence type="ECO:0000313" key="2">
    <source>
        <dbReference type="Proteomes" id="UP001054945"/>
    </source>
</evidence>
<proteinExistence type="predicted"/>